<evidence type="ECO:0000256" key="1">
    <source>
        <dbReference type="ARBA" id="ARBA00023186"/>
    </source>
</evidence>
<protein>
    <submittedName>
        <fullName evidence="2">Cytoplasmic chaperone TorD family protein</fullName>
    </submittedName>
</protein>
<dbReference type="InterPro" id="IPR050289">
    <property type="entry name" value="TorD/DmsD_chaperones"/>
</dbReference>
<keyword evidence="1" id="KW-0143">Chaperone</keyword>
<evidence type="ECO:0000313" key="3">
    <source>
        <dbReference type="Proteomes" id="UP000199087"/>
    </source>
</evidence>
<dbReference type="PANTHER" id="PTHR34227:SF1">
    <property type="entry name" value="DIMETHYL SULFOXIDE REDUCTASE CHAPERONE-RELATED"/>
    <property type="match status" value="1"/>
</dbReference>
<dbReference type="PANTHER" id="PTHR34227">
    <property type="entry name" value="CHAPERONE PROTEIN YCDY"/>
    <property type="match status" value="1"/>
</dbReference>
<gene>
    <name evidence="2" type="ORF">BN000_03760</name>
</gene>
<dbReference type="SUPFAM" id="SSF89155">
    <property type="entry name" value="TorD-like"/>
    <property type="match status" value="1"/>
</dbReference>
<proteinExistence type="predicted"/>
<dbReference type="OrthoDB" id="9795302at2"/>
<dbReference type="Gene3D" id="1.10.3480.10">
    <property type="entry name" value="TorD-like"/>
    <property type="match status" value="1"/>
</dbReference>
<dbReference type="EMBL" id="CVRB01000004">
    <property type="protein sequence ID" value="CRK83766.1"/>
    <property type="molecule type" value="Genomic_DNA"/>
</dbReference>
<reference evidence="3" key="1">
    <citation type="submission" date="2015-05" db="EMBL/GenBank/DDBJ databases">
        <authorList>
            <person name="Urmite Genomes"/>
        </authorList>
    </citation>
    <scope>NUCLEOTIDE SEQUENCE [LARGE SCALE GENOMIC DNA]</scope>
    <source>
        <strain evidence="3">LF1</strain>
    </source>
</reference>
<dbReference type="InterPro" id="IPR036411">
    <property type="entry name" value="TorD-like_sf"/>
</dbReference>
<dbReference type="Proteomes" id="UP000199087">
    <property type="component" value="Unassembled WGS sequence"/>
</dbReference>
<accession>A0A0U1P0K6</accession>
<organism evidence="2 3">
    <name type="scientific">Neobacillus massiliamazoniensis</name>
    <dbReference type="NCBI Taxonomy" id="1499688"/>
    <lineage>
        <taxon>Bacteria</taxon>
        <taxon>Bacillati</taxon>
        <taxon>Bacillota</taxon>
        <taxon>Bacilli</taxon>
        <taxon>Bacillales</taxon>
        <taxon>Bacillaceae</taxon>
        <taxon>Neobacillus</taxon>
    </lineage>
</organism>
<evidence type="ECO:0000313" key="2">
    <source>
        <dbReference type="EMBL" id="CRK83766.1"/>
    </source>
</evidence>
<dbReference type="AlphaFoldDB" id="A0A0U1P0K6"/>
<sequence length="250" mass="29893">MKWEYHQFMEVSKKSILLCEMFHKKGGEILTASKELLHQQYHSFLLSRKKFYHVLHLLFLEPNSDILFQIRDSCNPHELQEIHEGGKILSGFFKDLSKEQISKEQEEYQRLFVGPGPLGAPLWESYYRSKEKLLFEKWTYQIREYYHRFGLQSMKENNEPDDHLLLELEFMVYLSDLFLEENSNEKMIELITTQITFIENHLLKWIPSFCNRIIQNTNSQLFLGAAMLLYDFLEFDLQSLRELKGELAHA</sequence>
<dbReference type="STRING" id="1499688.BN000_03760"/>
<name>A0A0U1P0K6_9BACI</name>
<dbReference type="Pfam" id="PF02613">
    <property type="entry name" value="Nitrate_red_del"/>
    <property type="match status" value="1"/>
</dbReference>
<dbReference type="InterPro" id="IPR020945">
    <property type="entry name" value="DMSO/NO3_reduct_chaperone"/>
</dbReference>
<keyword evidence="3" id="KW-1185">Reference proteome</keyword>